<evidence type="ECO:0000313" key="1">
    <source>
        <dbReference type="EMBL" id="CAH1450177.1"/>
    </source>
</evidence>
<dbReference type="AlphaFoldDB" id="A0AAU9PJD1"/>
<gene>
    <name evidence="1" type="ORF">LVIROSA_LOCUS35613</name>
</gene>
<dbReference type="Proteomes" id="UP001157418">
    <property type="component" value="Unassembled WGS sequence"/>
</dbReference>
<comment type="caution">
    <text evidence="1">The sequence shown here is derived from an EMBL/GenBank/DDBJ whole genome shotgun (WGS) entry which is preliminary data.</text>
</comment>
<protein>
    <submittedName>
        <fullName evidence="1">Uncharacterized protein</fullName>
    </submittedName>
</protein>
<dbReference type="EMBL" id="CAKMRJ010005634">
    <property type="protein sequence ID" value="CAH1450177.1"/>
    <property type="molecule type" value="Genomic_DNA"/>
</dbReference>
<accession>A0AAU9PJD1</accession>
<evidence type="ECO:0000313" key="2">
    <source>
        <dbReference type="Proteomes" id="UP001157418"/>
    </source>
</evidence>
<name>A0AAU9PJD1_9ASTR</name>
<keyword evidence="2" id="KW-1185">Reference proteome</keyword>
<sequence length="71" mass="8215">MLRLSLLFANSKLLHLTSENRLFSFSIWVNFVVLFHENLEYLGFTDFSALDAMKIYQRITSMGYTSSNSLA</sequence>
<reference evidence="1 2" key="1">
    <citation type="submission" date="2022-01" db="EMBL/GenBank/DDBJ databases">
        <authorList>
            <person name="Xiong W."/>
            <person name="Schranz E."/>
        </authorList>
    </citation>
    <scope>NUCLEOTIDE SEQUENCE [LARGE SCALE GENOMIC DNA]</scope>
</reference>
<proteinExistence type="predicted"/>
<organism evidence="1 2">
    <name type="scientific">Lactuca virosa</name>
    <dbReference type="NCBI Taxonomy" id="75947"/>
    <lineage>
        <taxon>Eukaryota</taxon>
        <taxon>Viridiplantae</taxon>
        <taxon>Streptophyta</taxon>
        <taxon>Embryophyta</taxon>
        <taxon>Tracheophyta</taxon>
        <taxon>Spermatophyta</taxon>
        <taxon>Magnoliopsida</taxon>
        <taxon>eudicotyledons</taxon>
        <taxon>Gunneridae</taxon>
        <taxon>Pentapetalae</taxon>
        <taxon>asterids</taxon>
        <taxon>campanulids</taxon>
        <taxon>Asterales</taxon>
        <taxon>Asteraceae</taxon>
        <taxon>Cichorioideae</taxon>
        <taxon>Cichorieae</taxon>
        <taxon>Lactucinae</taxon>
        <taxon>Lactuca</taxon>
    </lineage>
</organism>